<dbReference type="OrthoDB" id="9800218at2"/>
<keyword evidence="3" id="KW-1185">Reference proteome</keyword>
<dbReference type="EMBL" id="JSYZ01000025">
    <property type="protein sequence ID" value="KPA87971.1"/>
    <property type="molecule type" value="Genomic_DNA"/>
</dbReference>
<dbReference type="PATRIC" id="fig|50340.43.peg.3262"/>
<name>A0A0M9GD09_9PSED</name>
<feature type="signal peptide" evidence="1">
    <location>
        <begin position="1"/>
        <end position="21"/>
    </location>
</feature>
<protein>
    <recommendedName>
        <fullName evidence="4">Lipoprotein</fullName>
    </recommendedName>
</protein>
<dbReference type="RefSeq" id="WP_054064373.1">
    <property type="nucleotide sequence ID" value="NZ_JSYZ01000025.1"/>
</dbReference>
<dbReference type="Proteomes" id="UP000037931">
    <property type="component" value="Unassembled WGS sequence"/>
</dbReference>
<proteinExistence type="predicted"/>
<dbReference type="STRING" id="50340.PF66_05548"/>
<comment type="caution">
    <text evidence="2">The sequence shown here is derived from an EMBL/GenBank/DDBJ whole genome shotgun (WGS) entry which is preliminary data.</text>
</comment>
<reference evidence="2 3" key="1">
    <citation type="journal article" date="2015" name="PLoS ONE">
        <title>Rice-Infecting Pseudomonas Genomes Are Highly Accessorized and Harbor Multiple Putative Virulence Mechanisms to Cause Sheath Brown Rot.</title>
        <authorList>
            <person name="Quibod I.L."/>
            <person name="Grande G."/>
            <person name="Oreiro E.G."/>
            <person name="Borja F.N."/>
            <person name="Dossa G.S."/>
            <person name="Mauleon R."/>
            <person name="Cruz C.V."/>
            <person name="Oliva R."/>
        </authorList>
    </citation>
    <scope>NUCLEOTIDE SEQUENCE [LARGE SCALE GENOMIC DNA]</scope>
    <source>
        <strain evidence="2 3">IRRI 6609</strain>
    </source>
</reference>
<accession>A0A0M9GD09</accession>
<feature type="chain" id="PRO_5005836136" description="Lipoprotein" evidence="1">
    <location>
        <begin position="22"/>
        <end position="75"/>
    </location>
</feature>
<evidence type="ECO:0000256" key="1">
    <source>
        <dbReference type="SAM" id="SignalP"/>
    </source>
</evidence>
<organism evidence="2 3">
    <name type="scientific">Pseudomonas asplenii</name>
    <dbReference type="NCBI Taxonomy" id="53407"/>
    <lineage>
        <taxon>Bacteria</taxon>
        <taxon>Pseudomonadati</taxon>
        <taxon>Pseudomonadota</taxon>
        <taxon>Gammaproteobacteria</taxon>
        <taxon>Pseudomonadales</taxon>
        <taxon>Pseudomonadaceae</taxon>
        <taxon>Pseudomonas</taxon>
    </lineage>
</organism>
<dbReference type="AlphaFoldDB" id="A0A0M9GD09"/>
<evidence type="ECO:0000313" key="2">
    <source>
        <dbReference type="EMBL" id="KPA87971.1"/>
    </source>
</evidence>
<sequence length="75" mass="7821" precursor="true">MGHVFGSLRLAVAMLAGVLLAGCAQSPGTLEQWGGYEPRIGRVGGSDRLSGEKTLFAEPTSYMDVLLSNAQGARP</sequence>
<evidence type="ECO:0000313" key="3">
    <source>
        <dbReference type="Proteomes" id="UP000037931"/>
    </source>
</evidence>
<keyword evidence="1" id="KW-0732">Signal</keyword>
<gene>
    <name evidence="2" type="ORF">PF66_05548</name>
</gene>
<evidence type="ECO:0008006" key="4">
    <source>
        <dbReference type="Google" id="ProtNLM"/>
    </source>
</evidence>